<reference evidence="1 2" key="1">
    <citation type="submission" date="2018-04" db="EMBL/GenBank/DDBJ databases">
        <title>Active sludge and wastewater microbial communities from Klosterneuburg, Austria.</title>
        <authorList>
            <person name="Wagner M."/>
        </authorList>
    </citation>
    <scope>NUCLEOTIDE SEQUENCE [LARGE SCALE GENOMIC DNA]</scope>
    <source>
        <strain evidence="1 2">Nm49</strain>
    </source>
</reference>
<proteinExistence type="predicted"/>
<protein>
    <submittedName>
        <fullName evidence="1">Uncharacterized protein</fullName>
    </submittedName>
</protein>
<accession>A0A2T5I274</accession>
<comment type="caution">
    <text evidence="1">The sequence shown here is derived from an EMBL/GenBank/DDBJ whole genome shotgun (WGS) entry which is preliminary data.</text>
</comment>
<gene>
    <name evidence="1" type="ORF">C8R26_10539</name>
</gene>
<evidence type="ECO:0000313" key="2">
    <source>
        <dbReference type="Proteomes" id="UP000244128"/>
    </source>
</evidence>
<dbReference type="AlphaFoldDB" id="A0A2T5I274"/>
<organism evidence="1 2">
    <name type="scientific">Nitrosomonas oligotropha</name>
    <dbReference type="NCBI Taxonomy" id="42354"/>
    <lineage>
        <taxon>Bacteria</taxon>
        <taxon>Pseudomonadati</taxon>
        <taxon>Pseudomonadota</taxon>
        <taxon>Betaproteobacteria</taxon>
        <taxon>Nitrosomonadales</taxon>
        <taxon>Nitrosomonadaceae</taxon>
        <taxon>Nitrosomonas</taxon>
    </lineage>
</organism>
<evidence type="ECO:0000313" key="1">
    <source>
        <dbReference type="EMBL" id="PTQ77868.1"/>
    </source>
</evidence>
<dbReference type="Proteomes" id="UP000244128">
    <property type="component" value="Unassembled WGS sequence"/>
</dbReference>
<sequence>MDLNASDVILGETTFLKEISFFRKTAIGPNDEDIPVSHLKVLMNSFFKPNISNLGKLGGMSVDFLH</sequence>
<dbReference type="EMBL" id="QAOI01000005">
    <property type="protein sequence ID" value="PTQ77868.1"/>
    <property type="molecule type" value="Genomic_DNA"/>
</dbReference>
<name>A0A2T5I274_9PROT</name>